<dbReference type="GO" id="GO:0051536">
    <property type="term" value="F:iron-sulfur cluster binding"/>
    <property type="evidence" value="ECO:0007669"/>
    <property type="project" value="UniProtKB-KW"/>
</dbReference>
<gene>
    <name evidence="8" type="ORF">CC80DRAFT_534426</name>
</gene>
<dbReference type="InterPro" id="IPR036008">
    <property type="entry name" value="Aconitase_4Fe-4S_dom"/>
</dbReference>
<dbReference type="SUPFAM" id="SSF52016">
    <property type="entry name" value="LeuD/IlvD-like"/>
    <property type="match status" value="1"/>
</dbReference>
<feature type="domain" description="Aconitase A/isopropylmalate dehydratase small subunit swivel" evidence="7">
    <location>
        <begin position="147"/>
        <end position="189"/>
    </location>
</feature>
<evidence type="ECO:0000313" key="9">
    <source>
        <dbReference type="Proteomes" id="UP000800035"/>
    </source>
</evidence>
<evidence type="ECO:0000256" key="1">
    <source>
        <dbReference type="ARBA" id="ARBA00022723"/>
    </source>
</evidence>
<sequence length="332" mass="36596">MTGISASNRNFKGRMGSSDAKAFLASPAVVTASALAGRIAGPSRYSQPADWVDVEYSEGELFSEKSVDETLEALISKLDSIIDAGPAGQAEEADSDKKDQLTEILPGFPRKFQAKSPSAPLIISALTPYIQENTRTRMPCLQRKWRSSREQAATSILAKGINLIVGGSFSVTYSRNSINNALMLLEVPRLVTRLREVFGAPEESKEQVLTRWTGWKLEWDVRRSKVSVTEADGTTWSESVGELPPNVQEVIAAGGLEKWVKSKIESYMYGERFWIFTESGSACYTPITRSLAKQTSSEPPAEKAASDNDTKRQALQETPAAERRRKRRGLQL</sequence>
<feature type="compositionally biased region" description="Basic residues" evidence="5">
    <location>
        <begin position="323"/>
        <end position="332"/>
    </location>
</feature>
<organism evidence="8 9">
    <name type="scientific">Byssothecium circinans</name>
    <dbReference type="NCBI Taxonomy" id="147558"/>
    <lineage>
        <taxon>Eukaryota</taxon>
        <taxon>Fungi</taxon>
        <taxon>Dikarya</taxon>
        <taxon>Ascomycota</taxon>
        <taxon>Pezizomycotina</taxon>
        <taxon>Dothideomycetes</taxon>
        <taxon>Pleosporomycetidae</taxon>
        <taxon>Pleosporales</taxon>
        <taxon>Massarineae</taxon>
        <taxon>Massarinaceae</taxon>
        <taxon>Byssothecium</taxon>
    </lineage>
</organism>
<dbReference type="GO" id="GO:0016829">
    <property type="term" value="F:lyase activity"/>
    <property type="evidence" value="ECO:0007669"/>
    <property type="project" value="UniProtKB-KW"/>
</dbReference>
<name>A0A6A5U005_9PLEO</name>
<dbReference type="EMBL" id="ML976988">
    <property type="protein sequence ID" value="KAF1957924.1"/>
    <property type="molecule type" value="Genomic_DNA"/>
</dbReference>
<evidence type="ECO:0000256" key="3">
    <source>
        <dbReference type="ARBA" id="ARBA00023014"/>
    </source>
</evidence>
<keyword evidence="4" id="KW-0456">Lyase</keyword>
<evidence type="ECO:0000256" key="4">
    <source>
        <dbReference type="ARBA" id="ARBA00023239"/>
    </source>
</evidence>
<dbReference type="GO" id="GO:0170034">
    <property type="term" value="P:L-amino acid biosynthetic process"/>
    <property type="evidence" value="ECO:0007669"/>
    <property type="project" value="UniProtKB-ARBA"/>
</dbReference>
<dbReference type="InterPro" id="IPR000573">
    <property type="entry name" value="AconitaseA/IPMdHydase_ssu_swvl"/>
</dbReference>
<dbReference type="Gene3D" id="3.20.19.10">
    <property type="entry name" value="Aconitase, domain 4"/>
    <property type="match status" value="1"/>
</dbReference>
<evidence type="ECO:0000256" key="2">
    <source>
        <dbReference type="ARBA" id="ARBA00023004"/>
    </source>
</evidence>
<accession>A0A6A5U005</accession>
<feature type="region of interest" description="Disordered" evidence="5">
    <location>
        <begin position="291"/>
        <end position="332"/>
    </location>
</feature>
<dbReference type="InterPro" id="IPR050067">
    <property type="entry name" value="IPM_dehydratase_rel_enz"/>
</dbReference>
<protein>
    <submittedName>
        <fullName evidence="8">Uncharacterized protein</fullName>
    </submittedName>
</protein>
<dbReference type="InterPro" id="IPR015928">
    <property type="entry name" value="Aconitase/3IPM_dehydase_swvl"/>
</dbReference>
<keyword evidence="3" id="KW-0411">Iron-sulfur</keyword>
<proteinExistence type="predicted"/>
<keyword evidence="9" id="KW-1185">Reference proteome</keyword>
<evidence type="ECO:0000313" key="8">
    <source>
        <dbReference type="EMBL" id="KAF1957924.1"/>
    </source>
</evidence>
<dbReference type="SUPFAM" id="SSF53732">
    <property type="entry name" value="Aconitase iron-sulfur domain"/>
    <property type="match status" value="1"/>
</dbReference>
<dbReference type="Pfam" id="PF00694">
    <property type="entry name" value="Aconitase_C"/>
    <property type="match status" value="1"/>
</dbReference>
<dbReference type="Gene3D" id="3.30.499.10">
    <property type="entry name" value="Aconitase, domain 3"/>
    <property type="match status" value="1"/>
</dbReference>
<evidence type="ECO:0000256" key="5">
    <source>
        <dbReference type="SAM" id="MobiDB-lite"/>
    </source>
</evidence>
<dbReference type="OrthoDB" id="10262323at2759"/>
<feature type="compositionally biased region" description="Basic and acidic residues" evidence="5">
    <location>
        <begin position="300"/>
        <end position="314"/>
    </location>
</feature>
<feature type="domain" description="Aconitase/3-isopropylmalate dehydratase large subunit alpha/beta/alpha" evidence="6">
    <location>
        <begin position="3"/>
        <end position="37"/>
    </location>
</feature>
<dbReference type="GO" id="GO:0170038">
    <property type="term" value="P:proteinogenic amino acid biosynthetic process"/>
    <property type="evidence" value="ECO:0007669"/>
    <property type="project" value="UniProtKB-ARBA"/>
</dbReference>
<dbReference type="PANTHER" id="PTHR43822:SF2">
    <property type="entry name" value="HOMOACONITASE, MITOCHONDRIAL"/>
    <property type="match status" value="1"/>
</dbReference>
<dbReference type="PANTHER" id="PTHR43822">
    <property type="entry name" value="HOMOACONITASE, MITOCHONDRIAL-RELATED"/>
    <property type="match status" value="1"/>
</dbReference>
<evidence type="ECO:0000259" key="7">
    <source>
        <dbReference type="Pfam" id="PF00694"/>
    </source>
</evidence>
<dbReference type="GO" id="GO:0046872">
    <property type="term" value="F:metal ion binding"/>
    <property type="evidence" value="ECO:0007669"/>
    <property type="project" value="UniProtKB-KW"/>
</dbReference>
<reference evidence="8" key="1">
    <citation type="journal article" date="2020" name="Stud. Mycol.">
        <title>101 Dothideomycetes genomes: a test case for predicting lifestyles and emergence of pathogens.</title>
        <authorList>
            <person name="Haridas S."/>
            <person name="Albert R."/>
            <person name="Binder M."/>
            <person name="Bloem J."/>
            <person name="Labutti K."/>
            <person name="Salamov A."/>
            <person name="Andreopoulos B."/>
            <person name="Baker S."/>
            <person name="Barry K."/>
            <person name="Bills G."/>
            <person name="Bluhm B."/>
            <person name="Cannon C."/>
            <person name="Castanera R."/>
            <person name="Culley D."/>
            <person name="Daum C."/>
            <person name="Ezra D."/>
            <person name="Gonzalez J."/>
            <person name="Henrissat B."/>
            <person name="Kuo A."/>
            <person name="Liang C."/>
            <person name="Lipzen A."/>
            <person name="Lutzoni F."/>
            <person name="Magnuson J."/>
            <person name="Mondo S."/>
            <person name="Nolan M."/>
            <person name="Ohm R."/>
            <person name="Pangilinan J."/>
            <person name="Park H.-J."/>
            <person name="Ramirez L."/>
            <person name="Alfaro M."/>
            <person name="Sun H."/>
            <person name="Tritt A."/>
            <person name="Yoshinaga Y."/>
            <person name="Zwiers L.-H."/>
            <person name="Turgeon B."/>
            <person name="Goodwin S."/>
            <person name="Spatafora J."/>
            <person name="Crous P."/>
            <person name="Grigoriev I."/>
        </authorList>
    </citation>
    <scope>NUCLEOTIDE SEQUENCE</scope>
    <source>
        <strain evidence="8">CBS 675.92</strain>
    </source>
</reference>
<keyword evidence="2" id="KW-0408">Iron</keyword>
<dbReference type="InterPro" id="IPR015931">
    <property type="entry name" value="Acnase/IPM_dHydase_lsu_aba_1/3"/>
</dbReference>
<evidence type="ECO:0000259" key="6">
    <source>
        <dbReference type="Pfam" id="PF00330"/>
    </source>
</evidence>
<dbReference type="Pfam" id="PF00330">
    <property type="entry name" value="Aconitase"/>
    <property type="match status" value="1"/>
</dbReference>
<keyword evidence="1" id="KW-0479">Metal-binding</keyword>
<dbReference type="InterPro" id="IPR001030">
    <property type="entry name" value="Acoase/IPM_deHydtase_lsu_aba"/>
</dbReference>
<dbReference type="Proteomes" id="UP000800035">
    <property type="component" value="Unassembled WGS sequence"/>
</dbReference>
<dbReference type="AlphaFoldDB" id="A0A6A5U005"/>